<dbReference type="Proteomes" id="UP000266301">
    <property type="component" value="Chromosome"/>
</dbReference>
<dbReference type="PROSITE" id="PS50172">
    <property type="entry name" value="BRCT"/>
    <property type="match status" value="1"/>
</dbReference>
<dbReference type="InterPro" id="IPR001357">
    <property type="entry name" value="BRCT_dom"/>
</dbReference>
<dbReference type="NCBIfam" id="NF005932">
    <property type="entry name" value="PRK07956.1"/>
    <property type="match status" value="1"/>
</dbReference>
<keyword evidence="11" id="KW-0520">NAD</keyword>
<evidence type="ECO:0000256" key="8">
    <source>
        <dbReference type="ARBA" id="ARBA00022763"/>
    </source>
</evidence>
<dbReference type="Pfam" id="PF12826">
    <property type="entry name" value="HHH_2"/>
    <property type="match status" value="1"/>
</dbReference>
<dbReference type="GO" id="GO:0006260">
    <property type="term" value="P:DNA replication"/>
    <property type="evidence" value="ECO:0007669"/>
    <property type="project" value="UniProtKB-KW"/>
</dbReference>
<keyword evidence="6" id="KW-0235">DNA replication</keyword>
<dbReference type="CDD" id="cd09897">
    <property type="entry name" value="H3TH_FEN1-XPG-like"/>
    <property type="match status" value="1"/>
</dbReference>
<comment type="cofactor">
    <cofactor evidence="1">
        <name>Mg(2+)</name>
        <dbReference type="ChEBI" id="CHEBI:18420"/>
    </cofactor>
</comment>
<dbReference type="InterPro" id="IPR003583">
    <property type="entry name" value="Hlx-hairpin-Hlx_DNA-bd_motif"/>
</dbReference>
<sequence length="387" mass="43664">MSIRIEIHKIHVYNDRSNTFTRIIIYRLHITRAYKFEAQEVTTKLLDVEWNVGRSGRVTPTAILEPVELAGVTVKRATLNNMDDINRKGVKLGCSVFVRRSNDVIPEITGVVESTLDYGNTISPPEKCPYCGSQLVQEGVHYFCDNTLSCKPQMVKSIVHFASREAMDIIGFNEKTAEHLFEKLGIKSISELYRLKKEDLVGLDKFADKKAQNLIDSIEKSKNCNLASFVYALGIPNVGKKTAVDLVKKFKSIKNLKNASIDDLISIKDVGEVVARDVLEFFKQENIINSINELFELGVKPYYEEEVIEENIFKGKTFVVTGSLENYTRGSIKEKLESLGAKVTGSVSKKTDYVLYGRDPGSKYQKAIELGVKMINETEFQGFMDEK</sequence>
<dbReference type="GO" id="GO:0006281">
    <property type="term" value="P:DNA repair"/>
    <property type="evidence" value="ECO:0007669"/>
    <property type="project" value="UniProtKB-KW"/>
</dbReference>
<dbReference type="SUPFAM" id="SSF52113">
    <property type="entry name" value="BRCT domain"/>
    <property type="match status" value="1"/>
</dbReference>
<keyword evidence="13" id="KW-0464">Manganese</keyword>
<evidence type="ECO:0000313" key="17">
    <source>
        <dbReference type="EMBL" id="AYD39586.1"/>
    </source>
</evidence>
<evidence type="ECO:0000256" key="4">
    <source>
        <dbReference type="ARBA" id="ARBA00013308"/>
    </source>
</evidence>
<dbReference type="SMART" id="SM00292">
    <property type="entry name" value="BRCT"/>
    <property type="match status" value="1"/>
</dbReference>
<organism evidence="17 18">
    <name type="scientific">Clostridium fermenticellae</name>
    <dbReference type="NCBI Taxonomy" id="2068654"/>
    <lineage>
        <taxon>Bacteria</taxon>
        <taxon>Bacillati</taxon>
        <taxon>Bacillota</taxon>
        <taxon>Clostridia</taxon>
        <taxon>Eubacteriales</taxon>
        <taxon>Clostridiaceae</taxon>
        <taxon>Clostridium</taxon>
    </lineage>
</organism>
<keyword evidence="5 17" id="KW-0436">Ligase</keyword>
<comment type="function">
    <text evidence="2">DNA ligase that catalyzes the formation of phosphodiester linkages between 5'-phosphoryl and 3'-hydroxyl groups in double-stranded DNA using NAD as a coenzyme and as the energy source for the reaction. It is essential for DNA replication and repair of damaged DNA.</text>
</comment>
<dbReference type="Gene3D" id="2.40.50.140">
    <property type="entry name" value="Nucleic acid-binding proteins"/>
    <property type="match status" value="1"/>
</dbReference>
<proteinExistence type="inferred from homology"/>
<evidence type="ECO:0000256" key="2">
    <source>
        <dbReference type="ARBA" id="ARBA00004067"/>
    </source>
</evidence>
<dbReference type="SUPFAM" id="SSF47781">
    <property type="entry name" value="RuvA domain 2-like"/>
    <property type="match status" value="1"/>
</dbReference>
<dbReference type="SUPFAM" id="SSF50249">
    <property type="entry name" value="Nucleic acid-binding proteins"/>
    <property type="match status" value="1"/>
</dbReference>
<dbReference type="EMBL" id="CP032416">
    <property type="protein sequence ID" value="AYD39586.1"/>
    <property type="molecule type" value="Genomic_DNA"/>
</dbReference>
<dbReference type="InterPro" id="IPR036420">
    <property type="entry name" value="BRCT_dom_sf"/>
</dbReference>
<dbReference type="PROSITE" id="PS01056">
    <property type="entry name" value="DNA_LIGASE_N2"/>
    <property type="match status" value="1"/>
</dbReference>
<evidence type="ECO:0000256" key="7">
    <source>
        <dbReference type="ARBA" id="ARBA00022723"/>
    </source>
</evidence>
<evidence type="ECO:0000256" key="15">
    <source>
        <dbReference type="ARBA" id="ARBA00060881"/>
    </source>
</evidence>
<keyword evidence="7" id="KW-0479">Metal-binding</keyword>
<dbReference type="Gene3D" id="1.10.150.20">
    <property type="entry name" value="5' to 3' exonuclease, C-terminal subdomain"/>
    <property type="match status" value="2"/>
</dbReference>
<evidence type="ECO:0000259" key="16">
    <source>
        <dbReference type="PROSITE" id="PS50172"/>
    </source>
</evidence>
<dbReference type="SMART" id="SM00278">
    <property type="entry name" value="HhH1"/>
    <property type="match status" value="4"/>
</dbReference>
<keyword evidence="8" id="KW-0227">DNA damage</keyword>
<name>A0A386H1P5_9CLOT</name>
<dbReference type="InterPro" id="IPR041663">
    <property type="entry name" value="DisA/LigA_HHH"/>
</dbReference>
<dbReference type="OrthoDB" id="9759736at2"/>
<evidence type="ECO:0000256" key="10">
    <source>
        <dbReference type="ARBA" id="ARBA00022842"/>
    </source>
</evidence>
<evidence type="ECO:0000256" key="5">
    <source>
        <dbReference type="ARBA" id="ARBA00022598"/>
    </source>
</evidence>
<dbReference type="GO" id="GO:0003677">
    <property type="term" value="F:DNA binding"/>
    <property type="evidence" value="ECO:0007669"/>
    <property type="project" value="InterPro"/>
</dbReference>
<dbReference type="FunFam" id="1.10.150.20:FF:000007">
    <property type="entry name" value="DNA ligase"/>
    <property type="match status" value="1"/>
</dbReference>
<accession>A0A386H1P5</accession>
<dbReference type="Pfam" id="PF03120">
    <property type="entry name" value="OB_DNA_ligase"/>
    <property type="match status" value="1"/>
</dbReference>
<dbReference type="PANTHER" id="PTHR23389">
    <property type="entry name" value="CHROMOSOME TRANSMISSION FIDELITY FACTOR 18"/>
    <property type="match status" value="1"/>
</dbReference>
<dbReference type="InterPro" id="IPR010994">
    <property type="entry name" value="RuvA_2-like"/>
</dbReference>
<comment type="catalytic activity">
    <reaction evidence="14">
        <text>NAD(+) + (deoxyribonucleotide)n-3'-hydroxyl + 5'-phospho-(deoxyribonucleotide)m = (deoxyribonucleotide)n+m + AMP + beta-nicotinamide D-nucleotide.</text>
        <dbReference type="EC" id="6.5.1.2"/>
    </reaction>
</comment>
<dbReference type="Gene3D" id="3.40.50.10190">
    <property type="entry name" value="BRCT domain"/>
    <property type="match status" value="1"/>
</dbReference>
<dbReference type="CDD" id="cd17748">
    <property type="entry name" value="BRCT_DNA_ligase_like"/>
    <property type="match status" value="1"/>
</dbReference>
<keyword evidence="9" id="KW-0862">Zinc</keyword>
<dbReference type="InterPro" id="IPR033136">
    <property type="entry name" value="DNA_ligase_CS"/>
</dbReference>
<evidence type="ECO:0000256" key="1">
    <source>
        <dbReference type="ARBA" id="ARBA00001946"/>
    </source>
</evidence>
<dbReference type="Pfam" id="PF14520">
    <property type="entry name" value="HHH_5"/>
    <property type="match status" value="1"/>
</dbReference>
<dbReference type="FunFam" id="1.10.150.20:FF:000006">
    <property type="entry name" value="DNA ligase"/>
    <property type="match status" value="1"/>
</dbReference>
<evidence type="ECO:0000256" key="14">
    <source>
        <dbReference type="ARBA" id="ARBA00034005"/>
    </source>
</evidence>
<evidence type="ECO:0000256" key="9">
    <source>
        <dbReference type="ARBA" id="ARBA00022833"/>
    </source>
</evidence>
<dbReference type="PANTHER" id="PTHR23389:SF9">
    <property type="entry name" value="DNA LIGASE"/>
    <property type="match status" value="1"/>
</dbReference>
<dbReference type="GO" id="GO:0005829">
    <property type="term" value="C:cytosol"/>
    <property type="evidence" value="ECO:0007669"/>
    <property type="project" value="TreeGrafter"/>
</dbReference>
<comment type="similarity">
    <text evidence="15">Belongs to the NAD-dependent DNA ligase family. LigA subfamily.</text>
</comment>
<evidence type="ECO:0000256" key="6">
    <source>
        <dbReference type="ARBA" id="ARBA00022705"/>
    </source>
</evidence>
<keyword evidence="10" id="KW-0460">Magnesium</keyword>
<evidence type="ECO:0000256" key="12">
    <source>
        <dbReference type="ARBA" id="ARBA00023204"/>
    </source>
</evidence>
<keyword evidence="18" id="KW-1185">Reference proteome</keyword>
<dbReference type="GO" id="GO:0003911">
    <property type="term" value="F:DNA ligase (NAD+) activity"/>
    <property type="evidence" value="ECO:0007669"/>
    <property type="project" value="UniProtKB-EC"/>
</dbReference>
<evidence type="ECO:0000313" key="18">
    <source>
        <dbReference type="Proteomes" id="UP000266301"/>
    </source>
</evidence>
<dbReference type="AlphaFoldDB" id="A0A386H1P5"/>
<dbReference type="KEGG" id="cfer:D4Z93_03125"/>
<reference evidence="17 18" key="1">
    <citation type="journal article" date="2019" name="Int. J. Syst. Evol. Microbiol.">
        <title>Clostridium fermenticellae sp. nov., isolated from the mud in a fermentation cellar for the production of the Chinese liquor, baijiu.</title>
        <authorList>
            <person name="Xu P.X."/>
            <person name="Chai L.J."/>
            <person name="Qiu T."/>
            <person name="Zhang X.J."/>
            <person name="Lu Z.M."/>
            <person name="Xiao C."/>
            <person name="Wang S.T."/>
            <person name="Shen C.H."/>
            <person name="Shi J.S."/>
            <person name="Xu Z.H."/>
        </authorList>
    </citation>
    <scope>NUCLEOTIDE SEQUENCE [LARGE SCALE GENOMIC DNA]</scope>
    <source>
        <strain evidence="17 18">JN500901</strain>
    </source>
</reference>
<dbReference type="InterPro" id="IPR004150">
    <property type="entry name" value="NAD_DNA_ligase_OB"/>
</dbReference>
<dbReference type="Pfam" id="PF00533">
    <property type="entry name" value="BRCT"/>
    <property type="match status" value="1"/>
</dbReference>
<dbReference type="InterPro" id="IPR012340">
    <property type="entry name" value="NA-bd_OB-fold"/>
</dbReference>
<dbReference type="FunFam" id="2.40.50.140:FF:000012">
    <property type="entry name" value="DNA ligase"/>
    <property type="match status" value="1"/>
</dbReference>
<keyword evidence="12" id="KW-0234">DNA repair</keyword>
<dbReference type="SMART" id="SM00532">
    <property type="entry name" value="LIGANc"/>
    <property type="match status" value="1"/>
</dbReference>
<evidence type="ECO:0000256" key="13">
    <source>
        <dbReference type="ARBA" id="ARBA00023211"/>
    </source>
</evidence>
<dbReference type="GO" id="GO:0046872">
    <property type="term" value="F:metal ion binding"/>
    <property type="evidence" value="ECO:0007669"/>
    <property type="project" value="UniProtKB-KW"/>
</dbReference>
<dbReference type="EC" id="6.5.1.2" evidence="3"/>
<evidence type="ECO:0000256" key="3">
    <source>
        <dbReference type="ARBA" id="ARBA00012722"/>
    </source>
</evidence>
<feature type="domain" description="BRCT" evidence="16">
    <location>
        <begin position="308"/>
        <end position="387"/>
    </location>
</feature>
<evidence type="ECO:0000256" key="11">
    <source>
        <dbReference type="ARBA" id="ARBA00023027"/>
    </source>
</evidence>
<protein>
    <recommendedName>
        <fullName evidence="4">DNA ligase</fullName>
        <ecNumber evidence="3">6.5.1.2</ecNumber>
    </recommendedName>
</protein>
<gene>
    <name evidence="17" type="primary">ligA</name>
    <name evidence="17" type="ORF">D4Z93_03125</name>
</gene>
<dbReference type="InterPro" id="IPR013840">
    <property type="entry name" value="DNAligase_N"/>
</dbReference>